<reference evidence="8" key="1">
    <citation type="submission" date="2024-05" db="EMBL/GenBank/DDBJ databases">
        <authorList>
            <person name="Kim S."/>
            <person name="Heo J."/>
            <person name="Choi H."/>
            <person name="Choi Y."/>
            <person name="Kwon S.-W."/>
            <person name="Kim Y."/>
        </authorList>
    </citation>
    <scope>NUCLEOTIDE SEQUENCE</scope>
    <source>
        <strain evidence="8">KACC 23699</strain>
    </source>
</reference>
<dbReference type="GO" id="GO:0006355">
    <property type="term" value="P:regulation of DNA-templated transcription"/>
    <property type="evidence" value="ECO:0007669"/>
    <property type="project" value="InterPro"/>
</dbReference>
<dbReference type="PROSITE" id="PS50110">
    <property type="entry name" value="RESPONSE_REGULATORY"/>
    <property type="match status" value="1"/>
</dbReference>
<sequence length="224" mass="23318">MSHDIRVVLVDDDPLVRAGLGMILGGAPDIRVVGEAGDGVEALTTIGVEQPDVVLMDLRMPRRDGLEATRLVVAGQGASGRLTPTRVIVLTTFDTDDMVVSALRAGASGFLLKDTPPERIVDAIRSVAAGEPTLSPTVTAQLIASVTSGGSDRSTAARAQLASLTDRERDVAVAIGQGKSNAEIATELYLGVPTVKTYVSRLLTKLGADNRVQIALVVHDAGQS</sequence>
<dbReference type="PRINTS" id="PR00038">
    <property type="entry name" value="HTHLUXR"/>
</dbReference>
<dbReference type="InterPro" id="IPR058245">
    <property type="entry name" value="NreC/VraR/RcsB-like_REC"/>
</dbReference>
<dbReference type="Gene3D" id="3.40.50.2300">
    <property type="match status" value="1"/>
</dbReference>
<dbReference type="RefSeq" id="WP_406831497.1">
    <property type="nucleotide sequence ID" value="NZ_CP157483.1"/>
</dbReference>
<dbReference type="PROSITE" id="PS00622">
    <property type="entry name" value="HTH_LUXR_1"/>
    <property type="match status" value="1"/>
</dbReference>
<dbReference type="InterPro" id="IPR016032">
    <property type="entry name" value="Sig_transdc_resp-reg_C-effctor"/>
</dbReference>
<keyword evidence="2" id="KW-0805">Transcription regulation</keyword>
<evidence type="ECO:0000256" key="4">
    <source>
        <dbReference type="ARBA" id="ARBA00023163"/>
    </source>
</evidence>
<protein>
    <submittedName>
        <fullName evidence="8">Response regulator transcription factor</fullName>
    </submittedName>
</protein>
<evidence type="ECO:0000256" key="5">
    <source>
        <dbReference type="PROSITE-ProRule" id="PRU00169"/>
    </source>
</evidence>
<dbReference type="PROSITE" id="PS50043">
    <property type="entry name" value="HTH_LUXR_2"/>
    <property type="match status" value="1"/>
</dbReference>
<dbReference type="EMBL" id="CP157483">
    <property type="protein sequence ID" value="XBO44039.1"/>
    <property type="molecule type" value="Genomic_DNA"/>
</dbReference>
<proteinExistence type="predicted"/>
<evidence type="ECO:0000256" key="1">
    <source>
        <dbReference type="ARBA" id="ARBA00022553"/>
    </source>
</evidence>
<evidence type="ECO:0000259" key="7">
    <source>
        <dbReference type="PROSITE" id="PS50110"/>
    </source>
</evidence>
<evidence type="ECO:0000256" key="2">
    <source>
        <dbReference type="ARBA" id="ARBA00023015"/>
    </source>
</evidence>
<evidence type="ECO:0000256" key="3">
    <source>
        <dbReference type="ARBA" id="ARBA00023125"/>
    </source>
</evidence>
<dbReference type="SUPFAM" id="SSF52172">
    <property type="entry name" value="CheY-like"/>
    <property type="match status" value="1"/>
</dbReference>
<gene>
    <name evidence="8" type="ORF">ABEG17_01545</name>
</gene>
<keyword evidence="4" id="KW-0804">Transcription</keyword>
<dbReference type="InterPro" id="IPR000792">
    <property type="entry name" value="Tscrpt_reg_LuxR_C"/>
</dbReference>
<dbReference type="CDD" id="cd06170">
    <property type="entry name" value="LuxR_C_like"/>
    <property type="match status" value="1"/>
</dbReference>
<dbReference type="InterPro" id="IPR001789">
    <property type="entry name" value="Sig_transdc_resp-reg_receiver"/>
</dbReference>
<organism evidence="8">
    <name type="scientific">Pedococcus sp. KACC 23699</name>
    <dbReference type="NCBI Taxonomy" id="3149228"/>
    <lineage>
        <taxon>Bacteria</taxon>
        <taxon>Bacillati</taxon>
        <taxon>Actinomycetota</taxon>
        <taxon>Actinomycetes</taxon>
        <taxon>Micrococcales</taxon>
        <taxon>Intrasporangiaceae</taxon>
        <taxon>Pedococcus</taxon>
    </lineage>
</organism>
<dbReference type="GO" id="GO:0003677">
    <property type="term" value="F:DNA binding"/>
    <property type="evidence" value="ECO:0007669"/>
    <property type="project" value="UniProtKB-KW"/>
</dbReference>
<dbReference type="Pfam" id="PF00072">
    <property type="entry name" value="Response_reg"/>
    <property type="match status" value="1"/>
</dbReference>
<dbReference type="SMART" id="SM00448">
    <property type="entry name" value="REC"/>
    <property type="match status" value="1"/>
</dbReference>
<evidence type="ECO:0000259" key="6">
    <source>
        <dbReference type="PROSITE" id="PS50043"/>
    </source>
</evidence>
<keyword evidence="1 5" id="KW-0597">Phosphoprotein</keyword>
<dbReference type="InterPro" id="IPR011006">
    <property type="entry name" value="CheY-like_superfamily"/>
</dbReference>
<keyword evidence="3" id="KW-0238">DNA-binding</keyword>
<evidence type="ECO:0000313" key="8">
    <source>
        <dbReference type="EMBL" id="XBO44039.1"/>
    </source>
</evidence>
<dbReference type="InterPro" id="IPR039420">
    <property type="entry name" value="WalR-like"/>
</dbReference>
<dbReference type="GO" id="GO:0000160">
    <property type="term" value="P:phosphorelay signal transduction system"/>
    <property type="evidence" value="ECO:0007669"/>
    <property type="project" value="InterPro"/>
</dbReference>
<dbReference type="PANTHER" id="PTHR43214:SF24">
    <property type="entry name" value="TRANSCRIPTIONAL REGULATORY PROTEIN NARL-RELATED"/>
    <property type="match status" value="1"/>
</dbReference>
<dbReference type="AlphaFoldDB" id="A0AAU7JVF1"/>
<feature type="modified residue" description="4-aspartylphosphate" evidence="5">
    <location>
        <position position="57"/>
    </location>
</feature>
<feature type="domain" description="HTH luxR-type" evidence="6">
    <location>
        <begin position="157"/>
        <end position="222"/>
    </location>
</feature>
<dbReference type="Pfam" id="PF00196">
    <property type="entry name" value="GerE"/>
    <property type="match status" value="1"/>
</dbReference>
<name>A0AAU7JVF1_9MICO</name>
<feature type="domain" description="Response regulatory" evidence="7">
    <location>
        <begin position="6"/>
        <end position="128"/>
    </location>
</feature>
<dbReference type="PANTHER" id="PTHR43214">
    <property type="entry name" value="TWO-COMPONENT RESPONSE REGULATOR"/>
    <property type="match status" value="1"/>
</dbReference>
<dbReference type="CDD" id="cd17535">
    <property type="entry name" value="REC_NarL-like"/>
    <property type="match status" value="1"/>
</dbReference>
<dbReference type="SMART" id="SM00421">
    <property type="entry name" value="HTH_LUXR"/>
    <property type="match status" value="1"/>
</dbReference>
<dbReference type="SUPFAM" id="SSF46894">
    <property type="entry name" value="C-terminal effector domain of the bipartite response regulators"/>
    <property type="match status" value="1"/>
</dbReference>
<accession>A0AAU7JVF1</accession>